<dbReference type="VEuPathDB" id="TrichDB:TVAG_164240"/>
<proteinExistence type="predicted"/>
<evidence type="ECO:0000313" key="1">
    <source>
        <dbReference type="EMBL" id="EAY13314.1"/>
    </source>
</evidence>
<name>A2E1W5_TRIV3</name>
<protein>
    <submittedName>
        <fullName evidence="1">Uncharacterized protein</fullName>
    </submittedName>
</protein>
<evidence type="ECO:0000313" key="2">
    <source>
        <dbReference type="EMBL" id="EAY13315.1"/>
    </source>
</evidence>
<dbReference type="RefSeq" id="XP_001325537.1">
    <property type="nucleotide sequence ID" value="XM_001325502.1"/>
</dbReference>
<keyword evidence="3" id="KW-1185">Reference proteome</keyword>
<reference evidence="1" key="1">
    <citation type="submission" date="2006-10" db="EMBL/GenBank/DDBJ databases">
        <authorList>
            <person name="Amadeo P."/>
            <person name="Zhao Q."/>
            <person name="Wortman J."/>
            <person name="Fraser-Liggett C."/>
            <person name="Carlton J."/>
        </authorList>
    </citation>
    <scope>NUCLEOTIDE SEQUENCE</scope>
    <source>
        <strain evidence="1">G3</strain>
    </source>
</reference>
<dbReference type="KEGG" id="tva:4771287"/>
<evidence type="ECO:0000313" key="3">
    <source>
        <dbReference type="Proteomes" id="UP000001542"/>
    </source>
</evidence>
<dbReference type="AlphaFoldDB" id="A2E1W5"/>
<gene>
    <name evidence="1" type="ORF">TVAG_164230</name>
    <name evidence="2" type="ORF">TVAG_164240</name>
</gene>
<sequence>MSSNSNTDNNDEYVWYDCRFVTNPAVHDYLLDSLRPNFKEYLNHFNFHRKSEYLDTTLFFVSLHLNDPINVIVAKLIVEEITCEQGIFYFYLKVQNAVYHKTILDLFSPQDNTNHLNDFPINIVKIIPRRMKESSFIDNLTYGKYSIDVIFSAMNDIRNHDYMFYLFKDIHIKSEYFNLIGLLTVGKNKRESIRSSEIWSGSVDPPLRYVASKAFKSTTEWFTQKLTAISNALTYTEKPEPQTKHLKKE</sequence>
<organism evidence="1 3">
    <name type="scientific">Trichomonas vaginalis (strain ATCC PRA-98 / G3)</name>
    <dbReference type="NCBI Taxonomy" id="412133"/>
    <lineage>
        <taxon>Eukaryota</taxon>
        <taxon>Metamonada</taxon>
        <taxon>Parabasalia</taxon>
        <taxon>Trichomonadida</taxon>
        <taxon>Trichomonadidae</taxon>
        <taxon>Trichomonas</taxon>
    </lineage>
</organism>
<reference evidence="1" key="2">
    <citation type="journal article" date="2007" name="Science">
        <title>Draft genome sequence of the sexually transmitted pathogen Trichomonas vaginalis.</title>
        <authorList>
            <person name="Carlton J.M."/>
            <person name="Hirt R.P."/>
            <person name="Silva J.C."/>
            <person name="Delcher A.L."/>
            <person name="Schatz M."/>
            <person name="Zhao Q."/>
            <person name="Wortman J.R."/>
            <person name="Bidwell S.L."/>
            <person name="Alsmark U.C.M."/>
            <person name="Besteiro S."/>
            <person name="Sicheritz-Ponten T."/>
            <person name="Noel C.J."/>
            <person name="Dacks J.B."/>
            <person name="Foster P.G."/>
            <person name="Simillion C."/>
            <person name="Van de Peer Y."/>
            <person name="Miranda-Saavedra D."/>
            <person name="Barton G.J."/>
            <person name="Westrop G.D."/>
            <person name="Mueller S."/>
            <person name="Dessi D."/>
            <person name="Fiori P.L."/>
            <person name="Ren Q."/>
            <person name="Paulsen I."/>
            <person name="Zhang H."/>
            <person name="Bastida-Corcuera F.D."/>
            <person name="Simoes-Barbosa A."/>
            <person name="Brown M.T."/>
            <person name="Hayes R.D."/>
            <person name="Mukherjee M."/>
            <person name="Okumura C.Y."/>
            <person name="Schneider R."/>
            <person name="Smith A.J."/>
            <person name="Vanacova S."/>
            <person name="Villalvazo M."/>
            <person name="Haas B.J."/>
            <person name="Pertea M."/>
            <person name="Feldblyum T.V."/>
            <person name="Utterback T.R."/>
            <person name="Shu C.L."/>
            <person name="Osoegawa K."/>
            <person name="de Jong P.J."/>
            <person name="Hrdy I."/>
            <person name="Horvathova L."/>
            <person name="Zubacova Z."/>
            <person name="Dolezal P."/>
            <person name="Malik S.B."/>
            <person name="Logsdon J.M. Jr."/>
            <person name="Henze K."/>
            <person name="Gupta A."/>
            <person name="Wang C.C."/>
            <person name="Dunne R.L."/>
            <person name="Upcroft J.A."/>
            <person name="Upcroft P."/>
            <person name="White O."/>
            <person name="Salzberg S.L."/>
            <person name="Tang P."/>
            <person name="Chiu C.-H."/>
            <person name="Lee Y.-S."/>
            <person name="Embley T.M."/>
            <person name="Coombs G.H."/>
            <person name="Mottram J.C."/>
            <person name="Tachezy J."/>
            <person name="Fraser-Liggett C.M."/>
            <person name="Johnson P.J."/>
        </authorList>
    </citation>
    <scope>NUCLEOTIDE SEQUENCE [LARGE SCALE GENOMIC DNA]</scope>
    <source>
        <strain evidence="1">G3</strain>
    </source>
</reference>
<dbReference type="VEuPathDB" id="TrichDB:TVAGG3_0036520"/>
<accession>A2E1W5</accession>
<dbReference type="EMBL" id="DS113287">
    <property type="protein sequence ID" value="EAY13315.1"/>
    <property type="molecule type" value="Genomic_DNA"/>
</dbReference>
<dbReference type="Proteomes" id="UP000001542">
    <property type="component" value="Unassembled WGS sequence"/>
</dbReference>
<dbReference type="EMBL" id="DS113287">
    <property type="protein sequence ID" value="EAY13314.1"/>
    <property type="molecule type" value="Genomic_DNA"/>
</dbReference>